<dbReference type="AlphaFoldDB" id="A0A8H6Z5I1"/>
<comment type="caution">
    <text evidence="1">The sequence shown here is derived from an EMBL/GenBank/DDBJ whole genome shotgun (WGS) entry which is preliminary data.</text>
</comment>
<protein>
    <submittedName>
        <fullName evidence="1">Uncharacterized protein</fullName>
    </submittedName>
</protein>
<reference evidence="1" key="1">
    <citation type="submission" date="2020-05" db="EMBL/GenBank/DDBJ databases">
        <title>Mycena genomes resolve the evolution of fungal bioluminescence.</title>
        <authorList>
            <person name="Tsai I.J."/>
        </authorList>
    </citation>
    <scope>NUCLEOTIDE SEQUENCE</scope>
    <source>
        <strain evidence="1">160909Yilan</strain>
    </source>
</reference>
<dbReference type="EMBL" id="JACAZH010000003">
    <property type="protein sequence ID" value="KAF7372948.1"/>
    <property type="molecule type" value="Genomic_DNA"/>
</dbReference>
<keyword evidence="2" id="KW-1185">Reference proteome</keyword>
<gene>
    <name evidence="1" type="ORF">MSAN_00501800</name>
</gene>
<name>A0A8H6Z5I1_9AGAR</name>
<proteinExistence type="predicted"/>
<sequence>MRYLSVSLRPDWAAGTMGAHQAIPWVGHPVLPFILVVIQRLGFTNAAPQATWRAEDIDGRKIGGLPQYRNAFTFAFRERLYWHAACWLRARALPFARTLVLCTDREPLASLSAALECRRLAHGRIQFSFAFSLAGATYVMYAQFASSCCESYLDQFDLD</sequence>
<dbReference type="Proteomes" id="UP000623467">
    <property type="component" value="Unassembled WGS sequence"/>
</dbReference>
<evidence type="ECO:0000313" key="2">
    <source>
        <dbReference type="Proteomes" id="UP000623467"/>
    </source>
</evidence>
<evidence type="ECO:0000313" key="1">
    <source>
        <dbReference type="EMBL" id="KAF7372948.1"/>
    </source>
</evidence>
<accession>A0A8H6Z5I1</accession>
<organism evidence="1 2">
    <name type="scientific">Mycena sanguinolenta</name>
    <dbReference type="NCBI Taxonomy" id="230812"/>
    <lineage>
        <taxon>Eukaryota</taxon>
        <taxon>Fungi</taxon>
        <taxon>Dikarya</taxon>
        <taxon>Basidiomycota</taxon>
        <taxon>Agaricomycotina</taxon>
        <taxon>Agaricomycetes</taxon>
        <taxon>Agaricomycetidae</taxon>
        <taxon>Agaricales</taxon>
        <taxon>Marasmiineae</taxon>
        <taxon>Mycenaceae</taxon>
        <taxon>Mycena</taxon>
    </lineage>
</organism>